<protein>
    <submittedName>
        <fullName evidence="1">Uncharacterized protein</fullName>
    </submittedName>
</protein>
<sequence length="229" mass="24727">MRVIVTGSTGYIGGEVLRQCLANPAITSVVALARRAPEIATDPKLQVVLHDDFTSFPTELVAQLADADACIYCLGSNVPVRPPELNRKINLEYAIATARMFADLHGARPAAQAQTHFRLVYLSGALPEKDPERRLLFLAENRRMRGELENKLLELGKAKAGSGFEVFVTRPGFVQPAGAVVRAWLVGVVANAILLPDLAASLVHVALQGYDEMLVENDALNGLAKKTTS</sequence>
<comment type="caution">
    <text evidence="1">The sequence shown here is derived from an EMBL/GenBank/DDBJ whole genome shotgun (WGS) entry which is preliminary data.</text>
</comment>
<evidence type="ECO:0000313" key="1">
    <source>
        <dbReference type="EMBL" id="KIH91145.1"/>
    </source>
</evidence>
<dbReference type="Proteomes" id="UP000031575">
    <property type="component" value="Unassembled WGS sequence"/>
</dbReference>
<dbReference type="InterPro" id="IPR036291">
    <property type="entry name" value="NAD(P)-bd_dom_sf"/>
</dbReference>
<dbReference type="VEuPathDB" id="FungiDB:SPBR_02024"/>
<proteinExistence type="predicted"/>
<reference evidence="1 2" key="1">
    <citation type="journal article" date="2014" name="BMC Genomics">
        <title>Comparative genomics of the major fungal agents of human and animal Sporotrichosis: Sporothrix schenckii and Sporothrix brasiliensis.</title>
        <authorList>
            <person name="Teixeira M.M."/>
            <person name="de Almeida L.G."/>
            <person name="Kubitschek-Barreira P."/>
            <person name="Alves F.L."/>
            <person name="Kioshima E.S."/>
            <person name="Abadio A.K."/>
            <person name="Fernandes L."/>
            <person name="Derengowski L.S."/>
            <person name="Ferreira K.S."/>
            <person name="Souza R.C."/>
            <person name="Ruiz J.C."/>
            <person name="de Andrade N.C."/>
            <person name="Paes H.C."/>
            <person name="Nicola A.M."/>
            <person name="Albuquerque P."/>
            <person name="Gerber A.L."/>
            <person name="Martins V.P."/>
            <person name="Peconick L.D."/>
            <person name="Neto A.V."/>
            <person name="Chaucanez C.B."/>
            <person name="Silva P.A."/>
            <person name="Cunha O.L."/>
            <person name="de Oliveira F.F."/>
            <person name="dos Santos T.C."/>
            <person name="Barros A.L."/>
            <person name="Soares M.A."/>
            <person name="de Oliveira L.M."/>
            <person name="Marini M.M."/>
            <person name="Villalobos-Duno H."/>
            <person name="Cunha M.M."/>
            <person name="de Hoog S."/>
            <person name="da Silveira J.F."/>
            <person name="Henrissat B."/>
            <person name="Nino-Vega G.A."/>
            <person name="Cisalpino P.S."/>
            <person name="Mora-Montes H.M."/>
            <person name="Almeida S.R."/>
            <person name="Stajich J.E."/>
            <person name="Lopes-Bezerra L.M."/>
            <person name="Vasconcelos A.T."/>
            <person name="Felipe M.S."/>
        </authorList>
    </citation>
    <scope>NUCLEOTIDE SEQUENCE [LARGE SCALE GENOMIC DNA]</scope>
    <source>
        <strain evidence="1 2">5110</strain>
    </source>
</reference>
<gene>
    <name evidence="1" type="ORF">SPBR_02024</name>
</gene>
<dbReference type="PANTHER" id="PTHR14097:SF9">
    <property type="entry name" value="EPIMERASE, PUTATIVE (AFU_ORTHOLOGUE AFUA_8G07320)-RELATED"/>
    <property type="match status" value="1"/>
</dbReference>
<dbReference type="HOGENOM" id="CLU_071330_0_1_1"/>
<organism evidence="1 2">
    <name type="scientific">Sporothrix brasiliensis 5110</name>
    <dbReference type="NCBI Taxonomy" id="1398154"/>
    <lineage>
        <taxon>Eukaryota</taxon>
        <taxon>Fungi</taxon>
        <taxon>Dikarya</taxon>
        <taxon>Ascomycota</taxon>
        <taxon>Pezizomycotina</taxon>
        <taxon>Sordariomycetes</taxon>
        <taxon>Sordariomycetidae</taxon>
        <taxon>Ophiostomatales</taxon>
        <taxon>Ophiostomataceae</taxon>
        <taxon>Sporothrix</taxon>
    </lineage>
</organism>
<dbReference type="PANTHER" id="PTHR14097">
    <property type="entry name" value="OXIDOREDUCTASE HTATIP2"/>
    <property type="match status" value="1"/>
</dbReference>
<dbReference type="AlphaFoldDB" id="A0A0C2IWP2"/>
<dbReference type="RefSeq" id="XP_040619155.1">
    <property type="nucleotide sequence ID" value="XM_040760333.1"/>
</dbReference>
<dbReference type="EMBL" id="AWTV01000007">
    <property type="protein sequence ID" value="KIH91145.1"/>
    <property type="molecule type" value="Genomic_DNA"/>
</dbReference>
<name>A0A0C2IWP2_9PEZI</name>
<evidence type="ECO:0000313" key="2">
    <source>
        <dbReference type="Proteomes" id="UP000031575"/>
    </source>
</evidence>
<accession>A0A0C2IWP2</accession>
<dbReference type="Gene3D" id="3.40.50.720">
    <property type="entry name" value="NAD(P)-binding Rossmann-like Domain"/>
    <property type="match status" value="1"/>
</dbReference>
<keyword evidence="2" id="KW-1185">Reference proteome</keyword>
<dbReference type="SUPFAM" id="SSF51735">
    <property type="entry name" value="NAD(P)-binding Rossmann-fold domains"/>
    <property type="match status" value="1"/>
</dbReference>
<dbReference type="OrthoDB" id="3535423at2759"/>
<dbReference type="GeneID" id="63675254"/>